<reference evidence="8" key="1">
    <citation type="submission" date="2021-06" db="EMBL/GenBank/DDBJ databases">
        <authorList>
            <person name="Kallberg Y."/>
            <person name="Tangrot J."/>
            <person name="Rosling A."/>
        </authorList>
    </citation>
    <scope>NUCLEOTIDE SEQUENCE</scope>
    <source>
        <strain evidence="8">MA453B</strain>
    </source>
</reference>
<sequence length="762" mass="82619">MPHATETLNSSTGGALSLPIPIPSSISNSLYNRNITSTLVTEPSVSSHNSYSDYVHNSVTCSADDNSSTVHDQDLYVGCSSDGASFISPSSDSNLRTFEVNHCRDNLCCNMDHRNLHDLLQHVDTNHPRLKVVDGAIYPFETSTVYTQYNGFPTFNASPIGFVHSVVNSSPHSPQNESKPNINMSDDNFHAYINDIPPSVMGKQKWGSHNLGQGNGSQDDKSCESDTDLHLTWLYENKNALNPSNFSVSESTYIRDHTSSNSSSISTSYNSSPHAFQMNADQDPLLSAVQSPLMSYPPTPVDATDSSTFLRSATSSPTNLGDFSAFISILDNQSSILTSSPPPSSTTVPTNTNNNRQQNSSIITKSNDTKTSLNNYTSFNIPDFTPYVSRLNGHVRSQTTPPSSITNSQSGQCRRRSSTTNINSNGSDTNSSQQNSYASRSSPNINGDKSNNKSTISNQRRASSSLEDSNLLVHQQSSFMSIGSDPDFSQPGTSTIVVTRDQHRQLPSSPTVDPNLLVEMNDFMSTSTNYLQGNATSPIGSLPRPSSDSKNYMIVQNNSSTNNARSPCASGSLPPVTTSPYSADSYHMVGFVSSGLTNSGLVSSFVKIRPKTSNGMVAMSDVYADPALTSPDGFSQGKKFSKKRTISADTRTCKRRSLETSNISSVTVLTSDVSLITETNGGLSSDDVDNHPYRCPVPDCTKAYKNANGLKYHNEHGHTSNDGARQKPWPCRVENCHKAYGSKGGLIYHVNRNHPNDLWALP</sequence>
<dbReference type="InterPro" id="IPR051580">
    <property type="entry name" value="ZnF-Chromatin_assoc"/>
</dbReference>
<dbReference type="EMBL" id="CAJVPY010001075">
    <property type="protein sequence ID" value="CAG8506069.1"/>
    <property type="molecule type" value="Genomic_DNA"/>
</dbReference>
<feature type="region of interest" description="Disordered" evidence="6">
    <location>
        <begin position="393"/>
        <end position="467"/>
    </location>
</feature>
<accession>A0A9N9F2T3</accession>
<feature type="region of interest" description="Disordered" evidence="6">
    <location>
        <begin position="336"/>
        <end position="370"/>
    </location>
</feature>
<dbReference type="OrthoDB" id="3269380at2759"/>
<dbReference type="Gene3D" id="3.30.160.60">
    <property type="entry name" value="Classic Zinc Finger"/>
    <property type="match status" value="1"/>
</dbReference>
<keyword evidence="3 5" id="KW-0863">Zinc-finger</keyword>
<evidence type="ECO:0000313" key="9">
    <source>
        <dbReference type="Proteomes" id="UP000789405"/>
    </source>
</evidence>
<protein>
    <submittedName>
        <fullName evidence="8">10242_t:CDS:1</fullName>
    </submittedName>
</protein>
<dbReference type="PROSITE" id="PS00028">
    <property type="entry name" value="ZINC_FINGER_C2H2_1"/>
    <property type="match status" value="2"/>
</dbReference>
<evidence type="ECO:0000256" key="5">
    <source>
        <dbReference type="PROSITE-ProRule" id="PRU00042"/>
    </source>
</evidence>
<comment type="caution">
    <text evidence="8">The sequence shown here is derived from an EMBL/GenBank/DDBJ whole genome shotgun (WGS) entry which is preliminary data.</text>
</comment>
<feature type="compositionally biased region" description="Polar residues" evidence="6">
    <location>
        <begin position="395"/>
        <end position="429"/>
    </location>
</feature>
<evidence type="ECO:0000256" key="2">
    <source>
        <dbReference type="ARBA" id="ARBA00022737"/>
    </source>
</evidence>
<dbReference type="SMART" id="SM00355">
    <property type="entry name" value="ZnF_C2H2"/>
    <property type="match status" value="2"/>
</dbReference>
<feature type="compositionally biased region" description="Low complexity" evidence="6">
    <location>
        <begin position="336"/>
        <end position="364"/>
    </location>
</feature>
<gene>
    <name evidence="8" type="ORF">DERYTH_LOCUS3145</name>
</gene>
<keyword evidence="2" id="KW-0677">Repeat</keyword>
<keyword evidence="9" id="KW-1185">Reference proteome</keyword>
<dbReference type="GO" id="GO:0008270">
    <property type="term" value="F:zinc ion binding"/>
    <property type="evidence" value="ECO:0007669"/>
    <property type="project" value="UniProtKB-KW"/>
</dbReference>
<evidence type="ECO:0000256" key="1">
    <source>
        <dbReference type="ARBA" id="ARBA00022723"/>
    </source>
</evidence>
<keyword evidence="4" id="KW-0862">Zinc</keyword>
<dbReference type="PANTHER" id="PTHR23057:SF0">
    <property type="entry name" value="JUXTAPOSED WITH ANOTHER ZINC FINGER PROTEIN 1"/>
    <property type="match status" value="1"/>
</dbReference>
<feature type="compositionally biased region" description="Polar residues" evidence="6">
    <location>
        <begin position="443"/>
        <end position="467"/>
    </location>
</feature>
<evidence type="ECO:0000313" key="8">
    <source>
        <dbReference type="EMBL" id="CAG8506069.1"/>
    </source>
</evidence>
<dbReference type="GO" id="GO:0005634">
    <property type="term" value="C:nucleus"/>
    <property type="evidence" value="ECO:0007669"/>
    <property type="project" value="TreeGrafter"/>
</dbReference>
<organism evidence="8 9">
    <name type="scientific">Dentiscutata erythropus</name>
    <dbReference type="NCBI Taxonomy" id="1348616"/>
    <lineage>
        <taxon>Eukaryota</taxon>
        <taxon>Fungi</taxon>
        <taxon>Fungi incertae sedis</taxon>
        <taxon>Mucoromycota</taxon>
        <taxon>Glomeromycotina</taxon>
        <taxon>Glomeromycetes</taxon>
        <taxon>Diversisporales</taxon>
        <taxon>Gigasporaceae</taxon>
        <taxon>Dentiscutata</taxon>
    </lineage>
</organism>
<proteinExistence type="predicted"/>
<dbReference type="PANTHER" id="PTHR23057">
    <property type="entry name" value="JUXTAPOSED WITH ANOTHER ZINC FINGER PROTEIN 1"/>
    <property type="match status" value="1"/>
</dbReference>
<dbReference type="PROSITE" id="PS50157">
    <property type="entry name" value="ZINC_FINGER_C2H2_2"/>
    <property type="match status" value="1"/>
</dbReference>
<keyword evidence="1" id="KW-0479">Metal-binding</keyword>
<dbReference type="InterPro" id="IPR013087">
    <property type="entry name" value="Znf_C2H2_type"/>
</dbReference>
<feature type="domain" description="C2H2-type" evidence="7">
    <location>
        <begin position="693"/>
        <end position="723"/>
    </location>
</feature>
<evidence type="ECO:0000256" key="3">
    <source>
        <dbReference type="ARBA" id="ARBA00022771"/>
    </source>
</evidence>
<evidence type="ECO:0000259" key="7">
    <source>
        <dbReference type="PROSITE" id="PS50157"/>
    </source>
</evidence>
<evidence type="ECO:0000256" key="4">
    <source>
        <dbReference type="ARBA" id="ARBA00022833"/>
    </source>
</evidence>
<evidence type="ECO:0000256" key="6">
    <source>
        <dbReference type="SAM" id="MobiDB-lite"/>
    </source>
</evidence>
<dbReference type="Proteomes" id="UP000789405">
    <property type="component" value="Unassembled WGS sequence"/>
</dbReference>
<dbReference type="AlphaFoldDB" id="A0A9N9F2T3"/>
<feature type="compositionally biased region" description="Low complexity" evidence="6">
    <location>
        <begin position="430"/>
        <end position="442"/>
    </location>
</feature>
<name>A0A9N9F2T3_9GLOM</name>